<dbReference type="InterPro" id="IPR001296">
    <property type="entry name" value="Glyco_trans_1"/>
</dbReference>
<name>L1JMG3_GUITC</name>
<keyword evidence="7" id="KW-1185">Reference proteome</keyword>
<dbReference type="EnsemblProtists" id="EKX49454">
    <property type="protein sequence ID" value="EKX49454"/>
    <property type="gene ID" value="GUITHDRAFT_53548"/>
</dbReference>
<dbReference type="SUPFAM" id="SSF53756">
    <property type="entry name" value="UDP-Glycosyltransferase/glycogen phosphorylase"/>
    <property type="match status" value="1"/>
</dbReference>
<evidence type="ECO:0000313" key="7">
    <source>
        <dbReference type="Proteomes" id="UP000011087"/>
    </source>
</evidence>
<dbReference type="EMBL" id="JH992982">
    <property type="protein sequence ID" value="EKX49455.1"/>
    <property type="molecule type" value="Genomic_DNA"/>
</dbReference>
<gene>
    <name evidence="4" type="ORF">GUITHDRAFT_53548</name>
    <name evidence="5" type="ORF">GUITHDRAFT_57752</name>
</gene>
<reference evidence="7" key="2">
    <citation type="submission" date="2012-11" db="EMBL/GenBank/DDBJ databases">
        <authorList>
            <person name="Kuo A."/>
            <person name="Curtis B.A."/>
            <person name="Tanifuji G."/>
            <person name="Burki F."/>
            <person name="Gruber A."/>
            <person name="Irimia M."/>
            <person name="Maruyama S."/>
            <person name="Arias M.C."/>
            <person name="Ball S.G."/>
            <person name="Gile G.H."/>
            <person name="Hirakawa Y."/>
            <person name="Hopkins J.F."/>
            <person name="Rensing S.A."/>
            <person name="Schmutz J."/>
            <person name="Symeonidi A."/>
            <person name="Elias M."/>
            <person name="Eveleigh R.J."/>
            <person name="Herman E.K."/>
            <person name="Klute M.J."/>
            <person name="Nakayama T."/>
            <person name="Obornik M."/>
            <person name="Reyes-Prieto A."/>
            <person name="Armbrust E.V."/>
            <person name="Aves S.J."/>
            <person name="Beiko R.G."/>
            <person name="Coutinho P."/>
            <person name="Dacks J.B."/>
            <person name="Durnford D.G."/>
            <person name="Fast N.M."/>
            <person name="Green B.R."/>
            <person name="Grisdale C."/>
            <person name="Hempe F."/>
            <person name="Henrissat B."/>
            <person name="Hoppner M.P."/>
            <person name="Ishida K.-I."/>
            <person name="Kim E."/>
            <person name="Koreny L."/>
            <person name="Kroth P.G."/>
            <person name="Liu Y."/>
            <person name="Malik S.-B."/>
            <person name="Maier U.G."/>
            <person name="McRose D."/>
            <person name="Mock T."/>
            <person name="Neilson J.A."/>
            <person name="Onodera N.T."/>
            <person name="Poole A.M."/>
            <person name="Pritham E.J."/>
            <person name="Richards T.A."/>
            <person name="Rocap G."/>
            <person name="Roy S.W."/>
            <person name="Sarai C."/>
            <person name="Schaack S."/>
            <person name="Shirato S."/>
            <person name="Slamovits C.H."/>
            <person name="Spencer D.F."/>
            <person name="Suzuki S."/>
            <person name="Worden A.Z."/>
            <person name="Zauner S."/>
            <person name="Barry K."/>
            <person name="Bell C."/>
            <person name="Bharti A.K."/>
            <person name="Crow J.A."/>
            <person name="Grimwood J."/>
            <person name="Kramer R."/>
            <person name="Lindquist E."/>
            <person name="Lucas S."/>
            <person name="Salamov A."/>
            <person name="McFadden G.I."/>
            <person name="Lane C.E."/>
            <person name="Keeling P.J."/>
            <person name="Gray M.W."/>
            <person name="Grigoriev I.V."/>
            <person name="Archibald J.M."/>
        </authorList>
    </citation>
    <scope>NUCLEOTIDE SEQUENCE</scope>
    <source>
        <strain evidence="7">CCMP2712</strain>
    </source>
</reference>
<feature type="non-terminal residue" evidence="4">
    <location>
        <position position="1"/>
    </location>
</feature>
<dbReference type="PANTHER" id="PTHR12526:SF510">
    <property type="entry name" value="D-INOSITOL 3-PHOSPHATE GLYCOSYLTRANSFERASE"/>
    <property type="match status" value="1"/>
</dbReference>
<evidence type="ECO:0000313" key="4">
    <source>
        <dbReference type="EMBL" id="EKX49454.1"/>
    </source>
</evidence>
<feature type="non-terminal residue" evidence="4">
    <location>
        <position position="107"/>
    </location>
</feature>
<dbReference type="RefSeq" id="XP_005836434.1">
    <property type="nucleotide sequence ID" value="XM_005836377.1"/>
</dbReference>
<dbReference type="AlphaFoldDB" id="L1JMG3"/>
<dbReference type="KEGG" id="gtt:GUITHDRAFT_53548"/>
<reference evidence="4 7" key="1">
    <citation type="journal article" date="2012" name="Nature">
        <title>Algal genomes reveal evolutionary mosaicism and the fate of nucleomorphs.</title>
        <authorList>
            <consortium name="DOE Joint Genome Institute"/>
            <person name="Curtis B.A."/>
            <person name="Tanifuji G."/>
            <person name="Burki F."/>
            <person name="Gruber A."/>
            <person name="Irimia M."/>
            <person name="Maruyama S."/>
            <person name="Arias M.C."/>
            <person name="Ball S.G."/>
            <person name="Gile G.H."/>
            <person name="Hirakawa Y."/>
            <person name="Hopkins J.F."/>
            <person name="Kuo A."/>
            <person name="Rensing S.A."/>
            <person name="Schmutz J."/>
            <person name="Symeonidi A."/>
            <person name="Elias M."/>
            <person name="Eveleigh R.J."/>
            <person name="Herman E.K."/>
            <person name="Klute M.J."/>
            <person name="Nakayama T."/>
            <person name="Obornik M."/>
            <person name="Reyes-Prieto A."/>
            <person name="Armbrust E.V."/>
            <person name="Aves S.J."/>
            <person name="Beiko R.G."/>
            <person name="Coutinho P."/>
            <person name="Dacks J.B."/>
            <person name="Durnford D.G."/>
            <person name="Fast N.M."/>
            <person name="Green B.R."/>
            <person name="Grisdale C.J."/>
            <person name="Hempel F."/>
            <person name="Henrissat B."/>
            <person name="Hoppner M.P."/>
            <person name="Ishida K."/>
            <person name="Kim E."/>
            <person name="Koreny L."/>
            <person name="Kroth P.G."/>
            <person name="Liu Y."/>
            <person name="Malik S.B."/>
            <person name="Maier U.G."/>
            <person name="McRose D."/>
            <person name="Mock T."/>
            <person name="Neilson J.A."/>
            <person name="Onodera N.T."/>
            <person name="Poole A.M."/>
            <person name="Pritham E.J."/>
            <person name="Richards T.A."/>
            <person name="Rocap G."/>
            <person name="Roy S.W."/>
            <person name="Sarai C."/>
            <person name="Schaack S."/>
            <person name="Shirato S."/>
            <person name="Slamovits C.H."/>
            <person name="Spencer D.F."/>
            <person name="Suzuki S."/>
            <person name="Worden A.Z."/>
            <person name="Zauner S."/>
            <person name="Barry K."/>
            <person name="Bell C."/>
            <person name="Bharti A.K."/>
            <person name="Crow J.A."/>
            <person name="Grimwood J."/>
            <person name="Kramer R."/>
            <person name="Lindquist E."/>
            <person name="Lucas S."/>
            <person name="Salamov A."/>
            <person name="McFadden G.I."/>
            <person name="Lane C.E."/>
            <person name="Keeling P.J."/>
            <person name="Gray M.W."/>
            <person name="Grigoriev I.V."/>
            <person name="Archibald J.M."/>
        </authorList>
    </citation>
    <scope>NUCLEOTIDE SEQUENCE</scope>
    <source>
        <strain evidence="4 7">CCMP2712</strain>
    </source>
</reference>
<reference evidence="6" key="3">
    <citation type="submission" date="2016-03" db="UniProtKB">
        <authorList>
            <consortium name="EnsemblProtists"/>
        </authorList>
    </citation>
    <scope>IDENTIFICATION</scope>
</reference>
<accession>L1JMG3</accession>
<dbReference type="eggNOG" id="KOG0853">
    <property type="taxonomic scope" value="Eukaryota"/>
</dbReference>
<dbReference type="CDD" id="cd03801">
    <property type="entry name" value="GT4_PimA-like"/>
    <property type="match status" value="1"/>
</dbReference>
<feature type="domain" description="Glycosyl transferase family 1" evidence="3">
    <location>
        <begin position="2"/>
        <end position="82"/>
    </location>
</feature>
<organism evidence="4">
    <name type="scientific">Guillardia theta (strain CCMP2712)</name>
    <name type="common">Cryptophyte</name>
    <dbReference type="NCBI Taxonomy" id="905079"/>
    <lineage>
        <taxon>Eukaryota</taxon>
        <taxon>Cryptophyceae</taxon>
        <taxon>Pyrenomonadales</taxon>
        <taxon>Geminigeraceae</taxon>
        <taxon>Guillardia</taxon>
    </lineage>
</organism>
<dbReference type="RefSeq" id="XP_005836435.1">
    <property type="nucleotide sequence ID" value="XM_005836378.1"/>
</dbReference>
<protein>
    <recommendedName>
        <fullName evidence="3">Glycosyl transferase family 1 domain-containing protein</fullName>
    </recommendedName>
</protein>
<dbReference type="Pfam" id="PF00534">
    <property type="entry name" value="Glycos_transf_1"/>
    <property type="match status" value="1"/>
</dbReference>
<dbReference type="HOGENOM" id="CLU_175988_0_0_1"/>
<evidence type="ECO:0000256" key="1">
    <source>
        <dbReference type="ARBA" id="ARBA00022676"/>
    </source>
</evidence>
<keyword evidence="2" id="KW-0808">Transferase</keyword>
<evidence type="ECO:0000256" key="2">
    <source>
        <dbReference type="ARBA" id="ARBA00022679"/>
    </source>
</evidence>
<dbReference type="OrthoDB" id="937291at2759"/>
<evidence type="ECO:0000259" key="3">
    <source>
        <dbReference type="Pfam" id="PF00534"/>
    </source>
</evidence>
<dbReference type="KEGG" id="gtt:GUITHDRAFT_57752"/>
<dbReference type="OMA" id="WKNIMGE"/>
<proteinExistence type="predicted"/>
<dbReference type="EMBL" id="JH992982">
    <property type="protein sequence ID" value="EKX49454.1"/>
    <property type="molecule type" value="Genomic_DNA"/>
</dbReference>
<dbReference type="GO" id="GO:0016757">
    <property type="term" value="F:glycosyltransferase activity"/>
    <property type="evidence" value="ECO:0007669"/>
    <property type="project" value="UniProtKB-KW"/>
</dbReference>
<keyword evidence="1" id="KW-0328">Glycosyltransferase</keyword>
<dbReference type="EnsemblProtists" id="EKX49455">
    <property type="protein sequence ID" value="EKX49455"/>
    <property type="gene ID" value="GUITHDRAFT_57752"/>
</dbReference>
<evidence type="ECO:0000313" key="5">
    <source>
        <dbReference type="EMBL" id="EKX49455.1"/>
    </source>
</evidence>
<dbReference type="STRING" id="905079.L1JMG3"/>
<dbReference type="GeneID" id="17305916"/>
<dbReference type="PaxDb" id="55529-EKX49454"/>
<sequence>YMAADVVLVPSLNEVLPLVIGEAMAFNKPVVCSAIDGIPEAVDHQVDGLLVPPADAQALSDAIYKLHQSPELRNTIGKAGRDRVLRQFSYDVMASNYDKIMNKLISN</sequence>
<dbReference type="Proteomes" id="UP000011087">
    <property type="component" value="Unassembled WGS sequence"/>
</dbReference>
<dbReference type="Gene3D" id="3.40.50.2000">
    <property type="entry name" value="Glycogen Phosphorylase B"/>
    <property type="match status" value="2"/>
</dbReference>
<dbReference type="PANTHER" id="PTHR12526">
    <property type="entry name" value="GLYCOSYLTRANSFERASE"/>
    <property type="match status" value="1"/>
</dbReference>
<dbReference type="GeneID" id="17305917"/>
<evidence type="ECO:0000313" key="6">
    <source>
        <dbReference type="EnsemblProtists" id="EKX49454"/>
    </source>
</evidence>